<dbReference type="EMBL" id="OP880253">
    <property type="protein sequence ID" value="WAE39596.1"/>
    <property type="molecule type" value="Genomic_DNA"/>
</dbReference>
<evidence type="ECO:0000256" key="1">
    <source>
        <dbReference type="SAM" id="Phobius"/>
    </source>
</evidence>
<proteinExistence type="predicted"/>
<keyword evidence="1" id="KW-0812">Transmembrane</keyword>
<gene>
    <name evidence="2" type="ORF">FHOMOCKG_00068</name>
</gene>
<keyword evidence="1" id="KW-0472">Membrane</keyword>
<accession>A0A9E9A672</accession>
<evidence type="ECO:0000313" key="3">
    <source>
        <dbReference type="Proteomes" id="UP001156237"/>
    </source>
</evidence>
<feature type="transmembrane region" description="Helical" evidence="1">
    <location>
        <begin position="49"/>
        <end position="71"/>
    </location>
</feature>
<keyword evidence="1" id="KW-1133">Transmembrane helix</keyword>
<organism evidence="2 3">
    <name type="scientific">Methanophagales virus GBV302</name>
    <dbReference type="NCBI Taxonomy" id="2999281"/>
    <lineage>
        <taxon>Viruses</taxon>
        <taxon>Duplodnaviria</taxon>
        <taxon>Heunggongvirae</taxon>
        <taxon>Uroviricota</taxon>
        <taxon>Caudoviricetes</taxon>
        <taxon>Nakonvirales</taxon>
        <taxon>Ekchuahviridae</taxon>
        <taxon>Kukulkanvirus</taxon>
        <taxon>Kukulkanvirus mexicoense</taxon>
    </lineage>
</organism>
<name>A0A9E9A672_9CAUD</name>
<evidence type="ECO:0000313" key="2">
    <source>
        <dbReference type="EMBL" id="WAE39596.1"/>
    </source>
</evidence>
<dbReference type="Proteomes" id="UP001156237">
    <property type="component" value="Segment"/>
</dbReference>
<keyword evidence="3" id="KW-1185">Reference proteome</keyword>
<reference evidence="2 3" key="1">
    <citation type="submission" date="2022-10" db="EMBL/GenBank/DDBJ databases">
        <title>Evolutionary Diversification of Methanotrophic Ca. Methanophagales (ANME-1) and Their Expansive Virome.</title>
        <authorList>
            <person name="Laso-Perez R."/>
            <person name="Wu F."/>
            <person name="Cremiere A."/>
            <person name="Speth D.R."/>
            <person name="Magyar J.S."/>
            <person name="Krupovic M."/>
            <person name="Orphan V.J."/>
        </authorList>
    </citation>
    <scope>NUCLEOTIDE SEQUENCE [LARGE SCALE GENOMIC DNA]</scope>
</reference>
<sequence length="73" mass="8425">MINAKEFLSTYAELHSFIMGIYAGLTEWRGIDSNILNNPDVRKEPHYCYGGYVFGTLLRWIIILSVGYKFFLG</sequence>
<protein>
    <submittedName>
        <fullName evidence="2">Uncharacterized protein</fullName>
    </submittedName>
</protein>